<evidence type="ECO:0000313" key="2">
    <source>
        <dbReference type="Proteomes" id="UP000193642"/>
    </source>
</evidence>
<dbReference type="Proteomes" id="UP000193642">
    <property type="component" value="Unassembled WGS sequence"/>
</dbReference>
<dbReference type="EMBL" id="MCGO01000007">
    <property type="protein sequence ID" value="ORY50583.1"/>
    <property type="molecule type" value="Genomic_DNA"/>
</dbReference>
<sequence length="424" mass="44648">MRCVMSVEDSWAPTIPKHSLHIHPNLNLPQHNPSIPLRLHNLHLNLQLRNPRPPPRKIIPHPIRPPLQKSLTILPTKYDISIVDSKNRTIAGTKFTDFSQRRRDITSFTTDFTFPDCNPVTPYVKYAYTGQCDSALVEDCPDFTKGHLKSNEIDPTKTVGSGYYGGKCDSSTGVLVSVAPPSDAMGISSGVTSVGSDVVLTLSGSKLTSVPKFVTKVEIWSASANLGVDAGEDGNCADASKAWCPARVGGIDFSCFTVFQSGVDTVVTLATNVGNKVSGCGSARELAFVVPGNSFYRFKVHFDANPTGTRGSNFVGRDGGSTVGDVYVLGQVAAPSLPPAPVTTPVSVPATTPVADVLQQTTAAVLIPVVDVASTAVVTPNVAVAVPVATAAGIVPGPTITAKSGSTKAALASFTTFLLFSFYF</sequence>
<keyword evidence="2" id="KW-1185">Reference proteome</keyword>
<accession>A0A1Y2CU80</accession>
<dbReference type="AlphaFoldDB" id="A0A1Y2CU80"/>
<gene>
    <name evidence="1" type="ORF">BCR33DRAFT_532472</name>
</gene>
<reference evidence="1 2" key="1">
    <citation type="submission" date="2016-07" db="EMBL/GenBank/DDBJ databases">
        <title>Pervasive Adenine N6-methylation of Active Genes in Fungi.</title>
        <authorList>
            <consortium name="DOE Joint Genome Institute"/>
            <person name="Mondo S.J."/>
            <person name="Dannebaum R.O."/>
            <person name="Kuo R.C."/>
            <person name="Labutti K."/>
            <person name="Haridas S."/>
            <person name="Kuo A."/>
            <person name="Salamov A."/>
            <person name="Ahrendt S.R."/>
            <person name="Lipzen A."/>
            <person name="Sullivan W."/>
            <person name="Andreopoulos W.B."/>
            <person name="Clum A."/>
            <person name="Lindquist E."/>
            <person name="Daum C."/>
            <person name="Ramamoorthy G.K."/>
            <person name="Gryganskyi A."/>
            <person name="Culley D."/>
            <person name="Magnuson J.K."/>
            <person name="James T.Y."/>
            <person name="O'Malley M.A."/>
            <person name="Stajich J.E."/>
            <person name="Spatafora J.W."/>
            <person name="Visel A."/>
            <person name="Grigoriev I.V."/>
        </authorList>
    </citation>
    <scope>NUCLEOTIDE SEQUENCE [LARGE SCALE GENOMIC DNA]</scope>
    <source>
        <strain evidence="1 2">JEL800</strain>
    </source>
</reference>
<name>A0A1Y2CU80_9FUNG</name>
<protein>
    <submittedName>
        <fullName evidence="1">Uncharacterized protein</fullName>
    </submittedName>
</protein>
<organism evidence="1 2">
    <name type="scientific">Rhizoclosmatium globosum</name>
    <dbReference type="NCBI Taxonomy" id="329046"/>
    <lineage>
        <taxon>Eukaryota</taxon>
        <taxon>Fungi</taxon>
        <taxon>Fungi incertae sedis</taxon>
        <taxon>Chytridiomycota</taxon>
        <taxon>Chytridiomycota incertae sedis</taxon>
        <taxon>Chytridiomycetes</taxon>
        <taxon>Chytridiales</taxon>
        <taxon>Chytriomycetaceae</taxon>
        <taxon>Rhizoclosmatium</taxon>
    </lineage>
</organism>
<proteinExistence type="predicted"/>
<comment type="caution">
    <text evidence="1">The sequence shown here is derived from an EMBL/GenBank/DDBJ whole genome shotgun (WGS) entry which is preliminary data.</text>
</comment>
<evidence type="ECO:0000313" key="1">
    <source>
        <dbReference type="EMBL" id="ORY50583.1"/>
    </source>
</evidence>